<dbReference type="SUPFAM" id="SSF52172">
    <property type="entry name" value="CheY-like"/>
    <property type="match status" value="1"/>
</dbReference>
<dbReference type="CDD" id="cd16922">
    <property type="entry name" value="HATPase_EvgS-ArcB-TorS-like"/>
    <property type="match status" value="1"/>
</dbReference>
<dbReference type="FunFam" id="3.30.565.10:FF:000010">
    <property type="entry name" value="Sensor histidine kinase RcsC"/>
    <property type="match status" value="1"/>
</dbReference>
<dbReference type="EC" id="2.7.13.3" evidence="2"/>
<dbReference type="PROSITE" id="PS50110">
    <property type="entry name" value="RESPONSE_REGULATORY"/>
    <property type="match status" value="1"/>
</dbReference>
<evidence type="ECO:0000256" key="1">
    <source>
        <dbReference type="ARBA" id="ARBA00000085"/>
    </source>
</evidence>
<evidence type="ECO:0000259" key="9">
    <source>
        <dbReference type="PROSITE" id="PS50110"/>
    </source>
</evidence>
<dbReference type="Proteomes" id="UP000297855">
    <property type="component" value="Unassembled WGS sequence"/>
</dbReference>
<protein>
    <recommendedName>
        <fullName evidence="2">histidine kinase</fullName>
        <ecNumber evidence="2">2.7.13.3</ecNumber>
    </recommendedName>
</protein>
<dbReference type="InterPro" id="IPR001789">
    <property type="entry name" value="Sig_transdc_resp-reg_receiver"/>
</dbReference>
<evidence type="ECO:0000313" key="11">
    <source>
        <dbReference type="Proteomes" id="UP000297855"/>
    </source>
</evidence>
<dbReference type="SUPFAM" id="SSF55781">
    <property type="entry name" value="GAF domain-like"/>
    <property type="match status" value="1"/>
</dbReference>
<dbReference type="Pfam" id="PF00512">
    <property type="entry name" value="HisKA"/>
    <property type="match status" value="1"/>
</dbReference>
<keyword evidence="5 10" id="KW-0418">Kinase</keyword>
<dbReference type="SMART" id="SM00387">
    <property type="entry name" value="HATPase_c"/>
    <property type="match status" value="1"/>
</dbReference>
<keyword evidence="3 7" id="KW-0597">Phosphoprotein</keyword>
<dbReference type="InterPro" id="IPR003661">
    <property type="entry name" value="HisK_dim/P_dom"/>
</dbReference>
<dbReference type="SMART" id="SM00448">
    <property type="entry name" value="REC"/>
    <property type="match status" value="1"/>
</dbReference>
<evidence type="ECO:0000256" key="6">
    <source>
        <dbReference type="ARBA" id="ARBA00023012"/>
    </source>
</evidence>
<accession>A0A4R9GN96</accession>
<dbReference type="PROSITE" id="PS50109">
    <property type="entry name" value="HIS_KIN"/>
    <property type="match status" value="1"/>
</dbReference>
<keyword evidence="6" id="KW-0902">Two-component regulatory system</keyword>
<dbReference type="SUPFAM" id="SSF47384">
    <property type="entry name" value="Homodimeric domain of signal transducing histidine kinase"/>
    <property type="match status" value="1"/>
</dbReference>
<feature type="domain" description="Histidine kinase" evidence="8">
    <location>
        <begin position="193"/>
        <end position="415"/>
    </location>
</feature>
<organism evidence="10 11">
    <name type="scientific">Leptospira fluminis</name>
    <dbReference type="NCBI Taxonomy" id="2484979"/>
    <lineage>
        <taxon>Bacteria</taxon>
        <taxon>Pseudomonadati</taxon>
        <taxon>Spirochaetota</taxon>
        <taxon>Spirochaetia</taxon>
        <taxon>Leptospirales</taxon>
        <taxon>Leptospiraceae</taxon>
        <taxon>Leptospira</taxon>
    </lineage>
</organism>
<dbReference type="CDD" id="cd00082">
    <property type="entry name" value="HisKA"/>
    <property type="match status" value="1"/>
</dbReference>
<dbReference type="InterPro" id="IPR005467">
    <property type="entry name" value="His_kinase_dom"/>
</dbReference>
<dbReference type="RefSeq" id="WP_135814339.1">
    <property type="nucleotide sequence ID" value="NZ_RQEV01000015.1"/>
</dbReference>
<dbReference type="Pfam" id="PF00072">
    <property type="entry name" value="Response_reg"/>
    <property type="match status" value="1"/>
</dbReference>
<dbReference type="OrthoDB" id="6192248at2"/>
<dbReference type="PANTHER" id="PTHR45339:SF1">
    <property type="entry name" value="HYBRID SIGNAL TRANSDUCTION HISTIDINE KINASE J"/>
    <property type="match status" value="1"/>
</dbReference>
<dbReference type="InterPro" id="IPR029016">
    <property type="entry name" value="GAF-like_dom_sf"/>
</dbReference>
<dbReference type="EMBL" id="RQEV01000015">
    <property type="protein sequence ID" value="TGK15619.1"/>
    <property type="molecule type" value="Genomic_DNA"/>
</dbReference>
<dbReference type="Gene3D" id="3.30.450.40">
    <property type="match status" value="1"/>
</dbReference>
<dbReference type="SMART" id="SM00065">
    <property type="entry name" value="GAF"/>
    <property type="match status" value="1"/>
</dbReference>
<proteinExistence type="predicted"/>
<dbReference type="InterPro" id="IPR036890">
    <property type="entry name" value="HATPase_C_sf"/>
</dbReference>
<comment type="catalytic activity">
    <reaction evidence="1">
        <text>ATP + protein L-histidine = ADP + protein N-phospho-L-histidine.</text>
        <dbReference type="EC" id="2.7.13.3"/>
    </reaction>
</comment>
<feature type="domain" description="Response regulatory" evidence="9">
    <location>
        <begin position="443"/>
        <end position="560"/>
    </location>
</feature>
<dbReference type="CDD" id="cd17546">
    <property type="entry name" value="REC_hyHK_CKI1_RcsC-like"/>
    <property type="match status" value="1"/>
</dbReference>
<dbReference type="InterPro" id="IPR003018">
    <property type="entry name" value="GAF"/>
</dbReference>
<feature type="modified residue" description="4-aspartylphosphate" evidence="7">
    <location>
        <position position="492"/>
    </location>
</feature>
<dbReference type="SMART" id="SM00388">
    <property type="entry name" value="HisKA"/>
    <property type="match status" value="1"/>
</dbReference>
<dbReference type="InterPro" id="IPR004358">
    <property type="entry name" value="Sig_transdc_His_kin-like_C"/>
</dbReference>
<dbReference type="Gene3D" id="3.40.50.2300">
    <property type="match status" value="1"/>
</dbReference>
<dbReference type="InterPro" id="IPR011006">
    <property type="entry name" value="CheY-like_superfamily"/>
</dbReference>
<comment type="caution">
    <text evidence="10">The sequence shown here is derived from an EMBL/GenBank/DDBJ whole genome shotgun (WGS) entry which is preliminary data.</text>
</comment>
<dbReference type="Gene3D" id="1.10.287.130">
    <property type="match status" value="1"/>
</dbReference>
<dbReference type="SUPFAM" id="SSF55874">
    <property type="entry name" value="ATPase domain of HSP90 chaperone/DNA topoisomerase II/histidine kinase"/>
    <property type="match status" value="1"/>
</dbReference>
<dbReference type="InterPro" id="IPR036097">
    <property type="entry name" value="HisK_dim/P_sf"/>
</dbReference>
<evidence type="ECO:0000259" key="8">
    <source>
        <dbReference type="PROSITE" id="PS50109"/>
    </source>
</evidence>
<gene>
    <name evidence="10" type="ORF">EHO61_14785</name>
</gene>
<sequence length="569" mass="63572">MDSSRPYSVAPFPANELSRLRELKKYDILDTPPEKKYDGITKAASLICGTPIALISLIDEKRQWFKSRVGLDTEETEREASFCQFALLGSDIYIVNDAALDPKFEKNPSVLGPPYVRFYAGAPLVTPSGSVIGTLCVIDTVPKNLDPRQLEALRALADSVIAYMELEANSRELIRAQAVSLDLQKAREQFFVNMNHEFRTPVHGILGMVDLIRQTDISRMQSEYLDSVQESGEHLIHLINDAIDFSKAESGTLVLSSLEFDLISLIREIAIPAEKEAKQNGLKFVLNLPQETPELIVRSDPRRIQQVFSNLLSNALKFTEQGRIEFYLKDVVASEKNVKGRIGVVDTGIGIAEKRIPGLFEAFSQIDASISRKYGGTGLGLALCKKICDTLGWKIEAKSVLWQGSEFILEIDLPKATFPPRSGNRAEGPVSKITDFSGYSTTSILVAEDNPVNQKLIRRMLERMGLSCEIVSNGLEVLAFWEKWEIDLLLLDIQMPELSGIDTARILKMKPSSRKIPWIIAVTAHDSPEDRVECAQAGIDDYLGKPFRIEELAEKIREYLRKADLSLPK</sequence>
<evidence type="ECO:0000256" key="2">
    <source>
        <dbReference type="ARBA" id="ARBA00012438"/>
    </source>
</evidence>
<evidence type="ECO:0000313" key="10">
    <source>
        <dbReference type="EMBL" id="TGK15619.1"/>
    </source>
</evidence>
<reference evidence="10" key="1">
    <citation type="journal article" date="2019" name="PLoS Negl. Trop. Dis.">
        <title>Revisiting the worldwide diversity of Leptospira species in the environment.</title>
        <authorList>
            <person name="Vincent A.T."/>
            <person name="Schiettekatte O."/>
            <person name="Bourhy P."/>
            <person name="Veyrier F.J."/>
            <person name="Picardeau M."/>
        </authorList>
    </citation>
    <scope>NUCLEOTIDE SEQUENCE [LARGE SCALE GENOMIC DNA]</scope>
    <source>
        <strain evidence="10">SCS5</strain>
    </source>
</reference>
<evidence type="ECO:0000256" key="7">
    <source>
        <dbReference type="PROSITE-ProRule" id="PRU00169"/>
    </source>
</evidence>
<evidence type="ECO:0000256" key="3">
    <source>
        <dbReference type="ARBA" id="ARBA00022553"/>
    </source>
</evidence>
<evidence type="ECO:0000256" key="4">
    <source>
        <dbReference type="ARBA" id="ARBA00022679"/>
    </source>
</evidence>
<dbReference type="InterPro" id="IPR003594">
    <property type="entry name" value="HATPase_dom"/>
</dbReference>
<dbReference type="Pfam" id="PF01590">
    <property type="entry name" value="GAF"/>
    <property type="match status" value="1"/>
</dbReference>
<dbReference type="GO" id="GO:0000155">
    <property type="term" value="F:phosphorelay sensor kinase activity"/>
    <property type="evidence" value="ECO:0007669"/>
    <property type="project" value="InterPro"/>
</dbReference>
<name>A0A4R9GN96_9LEPT</name>
<keyword evidence="4" id="KW-0808">Transferase</keyword>
<dbReference type="PRINTS" id="PR00344">
    <property type="entry name" value="BCTRLSENSOR"/>
</dbReference>
<dbReference type="Pfam" id="PF02518">
    <property type="entry name" value="HATPase_c"/>
    <property type="match status" value="1"/>
</dbReference>
<dbReference type="Gene3D" id="3.30.565.10">
    <property type="entry name" value="Histidine kinase-like ATPase, C-terminal domain"/>
    <property type="match status" value="1"/>
</dbReference>
<keyword evidence="11" id="KW-1185">Reference proteome</keyword>
<dbReference type="PANTHER" id="PTHR45339">
    <property type="entry name" value="HYBRID SIGNAL TRANSDUCTION HISTIDINE KINASE J"/>
    <property type="match status" value="1"/>
</dbReference>
<dbReference type="AlphaFoldDB" id="A0A4R9GN96"/>
<evidence type="ECO:0000256" key="5">
    <source>
        <dbReference type="ARBA" id="ARBA00022777"/>
    </source>
</evidence>